<dbReference type="SUPFAM" id="SSF51735">
    <property type="entry name" value="NAD(P)-binding Rossmann-fold domains"/>
    <property type="match status" value="1"/>
</dbReference>
<proteinExistence type="predicted"/>
<reference evidence="2" key="1">
    <citation type="submission" date="2024-07" db="EMBL/GenBank/DDBJ databases">
        <authorList>
            <person name="Yu S.T."/>
        </authorList>
    </citation>
    <scope>NUCLEOTIDE SEQUENCE</scope>
    <source>
        <strain evidence="2">R41</strain>
    </source>
</reference>
<dbReference type="PANTHER" id="PTHR43781:SF1">
    <property type="entry name" value="SACCHAROPINE DEHYDROGENASE"/>
    <property type="match status" value="1"/>
</dbReference>
<dbReference type="RefSeq" id="WP_369249797.1">
    <property type="nucleotide sequence ID" value="NZ_CP163443.1"/>
</dbReference>
<dbReference type="Gene3D" id="3.40.50.720">
    <property type="entry name" value="NAD(P)-binding Rossmann-like Domain"/>
    <property type="match status" value="1"/>
</dbReference>
<protein>
    <submittedName>
        <fullName evidence="2">Saccharopine dehydrogenase NADP-binding domain-containing protein</fullName>
    </submittedName>
</protein>
<dbReference type="InterPro" id="IPR036291">
    <property type="entry name" value="NAD(P)-bd_dom_sf"/>
</dbReference>
<dbReference type="AlphaFoldDB" id="A0AB39RPM4"/>
<evidence type="ECO:0000259" key="1">
    <source>
        <dbReference type="Pfam" id="PF03435"/>
    </source>
</evidence>
<accession>A0AB39RPM4</accession>
<gene>
    <name evidence="2" type="ORF">AB5J53_36140</name>
</gene>
<feature type="domain" description="Saccharopine dehydrogenase NADP binding" evidence="1">
    <location>
        <begin position="5"/>
        <end position="105"/>
    </location>
</feature>
<sequence length="378" mass="39514">MTTTIAVLGGYGAVGAVAAREIAAAHPEARLRIGGRRLDEATRYAERLGGRAEPRAVDLTDPASLTAFCADCRIVVNCAGPSYRVLDTVAAAALAAGADYVDAGGDEPVHQALSVRDLAGRGRTAVLTAGMMPGLTGLLPRWLAAQGVDEPERLLGYVGTMDRLTPAGAGDYLLSLGGAYGEAQSAWRDGARVLRALVPLADTELPFFPGTVSAYPYLSYEVERLARALGLSTVDWYNVFDGGSRMLKALGRLQGAMSGQSSLEPAARELMEAAALDLFGRDPYQLFVLELTGRHAGRPAVRSLVLRGSDTYELTGSVAAVATTAVLTGSVPGGVHYAAEVLDPGPVVERLRALPAVSVLDVHDRPVAEVCGTEEGEL</sequence>
<dbReference type="Pfam" id="PF03435">
    <property type="entry name" value="Sacchrp_dh_NADP"/>
    <property type="match status" value="1"/>
</dbReference>
<dbReference type="InterPro" id="IPR005097">
    <property type="entry name" value="Sacchrp_dh_NADP-bd"/>
</dbReference>
<organism evidence="2">
    <name type="scientific">Streptomyces sp. R41</name>
    <dbReference type="NCBI Taxonomy" id="3238632"/>
    <lineage>
        <taxon>Bacteria</taxon>
        <taxon>Bacillati</taxon>
        <taxon>Actinomycetota</taxon>
        <taxon>Actinomycetes</taxon>
        <taxon>Kitasatosporales</taxon>
        <taxon>Streptomycetaceae</taxon>
        <taxon>Streptomyces</taxon>
    </lineage>
</organism>
<dbReference type="PANTHER" id="PTHR43781">
    <property type="entry name" value="SACCHAROPINE DEHYDROGENASE"/>
    <property type="match status" value="1"/>
</dbReference>
<name>A0AB39RPM4_9ACTN</name>
<evidence type="ECO:0000313" key="2">
    <source>
        <dbReference type="EMBL" id="XDQ56725.1"/>
    </source>
</evidence>
<dbReference type="EMBL" id="CP163443">
    <property type="protein sequence ID" value="XDQ56725.1"/>
    <property type="molecule type" value="Genomic_DNA"/>
</dbReference>